<organism evidence="3 4">
    <name type="scientific">Chondromyces apiculatus DSM 436</name>
    <dbReference type="NCBI Taxonomy" id="1192034"/>
    <lineage>
        <taxon>Bacteria</taxon>
        <taxon>Pseudomonadati</taxon>
        <taxon>Myxococcota</taxon>
        <taxon>Polyangia</taxon>
        <taxon>Polyangiales</taxon>
        <taxon>Polyangiaceae</taxon>
        <taxon>Chondromyces</taxon>
    </lineage>
</organism>
<dbReference type="PANTHER" id="PTHR42685">
    <property type="entry name" value="GERANYLGERANYL DIPHOSPHATE REDUCTASE"/>
    <property type="match status" value="1"/>
</dbReference>
<dbReference type="Gene3D" id="3.50.50.60">
    <property type="entry name" value="FAD/NAD(P)-binding domain"/>
    <property type="match status" value="2"/>
</dbReference>
<dbReference type="Proteomes" id="UP000019678">
    <property type="component" value="Unassembled WGS sequence"/>
</dbReference>
<dbReference type="InterPro" id="IPR036188">
    <property type="entry name" value="FAD/NAD-bd_sf"/>
</dbReference>
<feature type="compositionally biased region" description="Gly residues" evidence="1">
    <location>
        <begin position="222"/>
        <end position="252"/>
    </location>
</feature>
<dbReference type="InterPro" id="IPR050407">
    <property type="entry name" value="Geranylgeranyl_reductase"/>
</dbReference>
<comment type="caution">
    <text evidence="3">The sequence shown here is derived from an EMBL/GenBank/DDBJ whole genome shotgun (WGS) entry which is preliminary data.</text>
</comment>
<evidence type="ECO:0000313" key="3">
    <source>
        <dbReference type="EMBL" id="EYF06524.1"/>
    </source>
</evidence>
<proteinExistence type="predicted"/>
<dbReference type="SUPFAM" id="SSF51905">
    <property type="entry name" value="FAD/NAD(P)-binding domain"/>
    <property type="match status" value="1"/>
</dbReference>
<evidence type="ECO:0000313" key="4">
    <source>
        <dbReference type="Proteomes" id="UP000019678"/>
    </source>
</evidence>
<dbReference type="PRINTS" id="PR00420">
    <property type="entry name" value="RNGMNOXGNASE"/>
</dbReference>
<dbReference type="Pfam" id="PF01494">
    <property type="entry name" value="FAD_binding_3"/>
    <property type="match status" value="1"/>
</dbReference>
<evidence type="ECO:0000256" key="1">
    <source>
        <dbReference type="SAM" id="MobiDB-lite"/>
    </source>
</evidence>
<feature type="domain" description="FAD-binding" evidence="2">
    <location>
        <begin position="3"/>
        <end position="168"/>
    </location>
</feature>
<dbReference type="InterPro" id="IPR002938">
    <property type="entry name" value="FAD-bd"/>
</dbReference>
<feature type="region of interest" description="Disordered" evidence="1">
    <location>
        <begin position="222"/>
        <end position="267"/>
    </location>
</feature>
<dbReference type="eggNOG" id="COG0644">
    <property type="taxonomic scope" value="Bacteria"/>
</dbReference>
<reference evidence="3 4" key="1">
    <citation type="submission" date="2013-05" db="EMBL/GenBank/DDBJ databases">
        <title>Genome assembly of Chondromyces apiculatus DSM 436.</title>
        <authorList>
            <person name="Sharma G."/>
            <person name="Khatri I."/>
            <person name="Kaur C."/>
            <person name="Mayilraj S."/>
            <person name="Subramanian S."/>
        </authorList>
    </citation>
    <scope>NUCLEOTIDE SEQUENCE [LARGE SCALE GENOMIC DNA]</scope>
    <source>
        <strain evidence="3 4">DSM 436</strain>
    </source>
</reference>
<dbReference type="OrthoDB" id="3647401at2"/>
<dbReference type="PANTHER" id="PTHR42685:SF19">
    <property type="entry name" value="POSSIBLE OXIDOREDUCTASE"/>
    <property type="match status" value="1"/>
</dbReference>
<dbReference type="STRING" id="1192034.CAP_1654"/>
<sequence>MSRCDVAIVGGGPAGLAVAIAAASRGLRAVVLERGTLPVDKACGEGVLPPGLGALERAGVLPLLDRRACTPIEGIRYVQEDGSRAEGKLPAPGGLGIRRTALAEALAQRARDLGAELREECALLTHRRTSQGVELDTKGGPVEARLLVAADGLASRLRRLEGLEGEASGAPRFGIRRHYALAPWSSFVEVHLTDGAEAYVTPVGTEQVGVAVLWRGARGAGGAGEARGAGGAGEARGAGGAGEARGAGGAGGAEVQKPGSGAGGEVEGGTAFEGQLARFPQLVERLAGAMPVSRQRGAGPFARVARARVADRLVLVGDAAGYVDAVTGEGLSLALRSAEALGEVLPDALARGATRASLWPYEEAFQRIFRKYALVTHGLLQLAARPWLRRPVVRWLGRNPRAFDLVLKHTVS</sequence>
<gene>
    <name evidence="3" type="ORF">CAP_1654</name>
</gene>
<dbReference type="GO" id="GO:0071949">
    <property type="term" value="F:FAD binding"/>
    <property type="evidence" value="ECO:0007669"/>
    <property type="project" value="InterPro"/>
</dbReference>
<dbReference type="AlphaFoldDB" id="A0A017TBB1"/>
<protein>
    <recommendedName>
        <fullName evidence="2">FAD-binding domain-containing protein</fullName>
    </recommendedName>
</protein>
<accession>A0A017TBB1</accession>
<evidence type="ECO:0000259" key="2">
    <source>
        <dbReference type="Pfam" id="PF01494"/>
    </source>
</evidence>
<name>A0A017TBB1_9BACT</name>
<dbReference type="RefSeq" id="WP_044239453.1">
    <property type="nucleotide sequence ID" value="NZ_ASRX01000015.1"/>
</dbReference>
<dbReference type="EMBL" id="ASRX01000015">
    <property type="protein sequence ID" value="EYF06524.1"/>
    <property type="molecule type" value="Genomic_DNA"/>
</dbReference>
<keyword evidence="4" id="KW-1185">Reference proteome</keyword>